<evidence type="ECO:0000313" key="2">
    <source>
        <dbReference type="Proteomes" id="UP000054630"/>
    </source>
</evidence>
<evidence type="ECO:0000313" key="1">
    <source>
        <dbReference type="EMBL" id="KRX22750.1"/>
    </source>
</evidence>
<protein>
    <submittedName>
        <fullName evidence="1">Uncharacterized protein</fullName>
    </submittedName>
</protein>
<gene>
    <name evidence="1" type="ORF">T07_3414</name>
</gene>
<keyword evidence="2" id="KW-1185">Reference proteome</keyword>
<dbReference type="AlphaFoldDB" id="A0A0V0S7M3"/>
<accession>A0A0V0S7M3</accession>
<dbReference type="EMBL" id="JYDL01000029">
    <property type="protein sequence ID" value="KRX22750.1"/>
    <property type="molecule type" value="Genomic_DNA"/>
</dbReference>
<dbReference type="Proteomes" id="UP000054630">
    <property type="component" value="Unassembled WGS sequence"/>
</dbReference>
<comment type="caution">
    <text evidence="1">The sequence shown here is derived from an EMBL/GenBank/DDBJ whole genome shotgun (WGS) entry which is preliminary data.</text>
</comment>
<name>A0A0V0S7M3_9BILA</name>
<reference evidence="1 2" key="1">
    <citation type="submission" date="2015-01" db="EMBL/GenBank/DDBJ databases">
        <title>Evolution of Trichinella species and genotypes.</title>
        <authorList>
            <person name="Korhonen P.K."/>
            <person name="Edoardo P."/>
            <person name="Giuseppe L.R."/>
            <person name="Gasser R.B."/>
        </authorList>
    </citation>
    <scope>NUCLEOTIDE SEQUENCE [LARGE SCALE GENOMIC DNA]</scope>
    <source>
        <strain evidence="1">ISS37</strain>
    </source>
</reference>
<sequence length="63" mass="7464">MTLQQSLFTSLVRGQAIFCLHFRFCSDMLLVLSLLSNLFKTTKNTMLIYEACQHWYIHDIIHK</sequence>
<organism evidence="1 2">
    <name type="scientific">Trichinella nelsoni</name>
    <dbReference type="NCBI Taxonomy" id="6336"/>
    <lineage>
        <taxon>Eukaryota</taxon>
        <taxon>Metazoa</taxon>
        <taxon>Ecdysozoa</taxon>
        <taxon>Nematoda</taxon>
        <taxon>Enoplea</taxon>
        <taxon>Dorylaimia</taxon>
        <taxon>Trichinellida</taxon>
        <taxon>Trichinellidae</taxon>
        <taxon>Trichinella</taxon>
    </lineage>
</organism>
<proteinExistence type="predicted"/>